<comment type="caution">
    <text evidence="9">Lacks conserved residue(s) required for the propagation of feature annotation.</text>
</comment>
<evidence type="ECO:0000256" key="1">
    <source>
        <dbReference type="ARBA" id="ARBA00004651"/>
    </source>
</evidence>
<feature type="transmembrane region" description="Helical" evidence="9">
    <location>
        <begin position="406"/>
        <end position="426"/>
    </location>
</feature>
<evidence type="ECO:0000256" key="7">
    <source>
        <dbReference type="ARBA" id="ARBA00023010"/>
    </source>
</evidence>
<keyword evidence="4 9" id="KW-0812">Transmembrane</keyword>
<dbReference type="PANTHER" id="PTHR30081">
    <property type="entry name" value="PROTEIN-EXPORT MEMBRANE PROTEIN SEC"/>
    <property type="match status" value="1"/>
</dbReference>
<dbReference type="NCBIfam" id="TIGR00916">
    <property type="entry name" value="2A0604s01"/>
    <property type="match status" value="1"/>
</dbReference>
<dbReference type="Pfam" id="PF22599">
    <property type="entry name" value="SecDF_P1_head"/>
    <property type="match status" value="1"/>
</dbReference>
<dbReference type="GO" id="GO:0005886">
    <property type="term" value="C:plasma membrane"/>
    <property type="evidence" value="ECO:0007669"/>
    <property type="project" value="UniProtKB-SubCell"/>
</dbReference>
<feature type="domain" description="SecDF P1 head subdomain" evidence="12">
    <location>
        <begin position="249"/>
        <end position="360"/>
    </location>
</feature>
<evidence type="ECO:0000259" key="11">
    <source>
        <dbReference type="Pfam" id="PF21760"/>
    </source>
</evidence>
<organism evidence="13">
    <name type="scientific">candidate division WOR-3 bacterium</name>
    <dbReference type="NCBI Taxonomy" id="2052148"/>
    <lineage>
        <taxon>Bacteria</taxon>
        <taxon>Bacteria division WOR-3</taxon>
    </lineage>
</organism>
<dbReference type="FunFam" id="1.20.1640.10:FF:000004">
    <property type="entry name" value="Protein translocase subunit SecD"/>
    <property type="match status" value="1"/>
</dbReference>
<evidence type="ECO:0000256" key="2">
    <source>
        <dbReference type="ARBA" id="ARBA00022448"/>
    </source>
</evidence>
<reference evidence="13" key="1">
    <citation type="journal article" date="2020" name="mSystems">
        <title>Genome- and Community-Level Interaction Insights into Carbon Utilization and Element Cycling Functions of Hydrothermarchaeota in Hydrothermal Sediment.</title>
        <authorList>
            <person name="Zhou Z."/>
            <person name="Liu Y."/>
            <person name="Xu W."/>
            <person name="Pan J."/>
            <person name="Luo Z.H."/>
            <person name="Li M."/>
        </authorList>
    </citation>
    <scope>NUCLEOTIDE SEQUENCE [LARGE SCALE GENOMIC DNA]</scope>
    <source>
        <strain evidence="13">SpSt-906</strain>
    </source>
</reference>
<dbReference type="NCBIfam" id="TIGR01129">
    <property type="entry name" value="secD"/>
    <property type="match status" value="1"/>
</dbReference>
<evidence type="ECO:0000259" key="12">
    <source>
        <dbReference type="Pfam" id="PF22599"/>
    </source>
</evidence>
<dbReference type="Pfam" id="PF02355">
    <property type="entry name" value="SecD_SecF_C"/>
    <property type="match status" value="1"/>
</dbReference>
<comment type="caution">
    <text evidence="13">The sequence shown here is derived from an EMBL/GenBank/DDBJ whole genome shotgun (WGS) entry which is preliminary data.</text>
</comment>
<dbReference type="InterPro" id="IPR022813">
    <property type="entry name" value="SecD/SecF_arch_bac"/>
</dbReference>
<comment type="function">
    <text evidence="9">Part of the Sec protein translocase complex. Interacts with the SecYEG preprotein conducting channel. SecDF uses the proton motive force (PMF) to complete protein translocation after the ATP-dependent function of SecA.</text>
</comment>
<dbReference type="InterPro" id="IPR054384">
    <property type="entry name" value="SecDF_P1_head"/>
</dbReference>
<dbReference type="GO" id="GO:0015450">
    <property type="term" value="F:protein-transporting ATPase activity"/>
    <property type="evidence" value="ECO:0007669"/>
    <property type="project" value="InterPro"/>
</dbReference>
<dbReference type="PRINTS" id="PR00702">
    <property type="entry name" value="ACRIFLAVINRP"/>
</dbReference>
<dbReference type="HAMAP" id="MF_01463_B">
    <property type="entry name" value="SecD_B"/>
    <property type="match status" value="1"/>
</dbReference>
<evidence type="ECO:0000256" key="9">
    <source>
        <dbReference type="HAMAP-Rule" id="MF_01463"/>
    </source>
</evidence>
<dbReference type="PANTHER" id="PTHR30081:SF1">
    <property type="entry name" value="PROTEIN TRANSLOCASE SUBUNIT SECD"/>
    <property type="match status" value="1"/>
</dbReference>
<comment type="subunit">
    <text evidence="9">Forms a complex with SecF. Part of the essential Sec protein translocation apparatus which comprises SecA, SecYEG and auxiliary proteins SecDF. Other proteins may also be involved.</text>
</comment>
<dbReference type="Gene3D" id="1.20.1640.10">
    <property type="entry name" value="Multidrug efflux transporter AcrB transmembrane domain"/>
    <property type="match status" value="1"/>
</dbReference>
<evidence type="ECO:0000313" key="13">
    <source>
        <dbReference type="EMBL" id="HGF00005.1"/>
    </source>
</evidence>
<dbReference type="Pfam" id="PF07549">
    <property type="entry name" value="Sec_GG"/>
    <property type="match status" value="1"/>
</dbReference>
<sequence length="543" mass="60129">MRYGKLKLALIIIVVVAALYSLYPTYQLYFSIPKRESYLKNLLSSAGNKEDSSRVESELIDLEAEKIRLHKRALHLGLDLVGGMHLVLEIDKSQLARGEIRDAADRACEIIKNRVDQFGVFEPVIQRMGEDRILVQLPGVDRARAKSIVGSTALLEFKLVAEERFVTEVIKRIDDYFKKVGLDTLKEKSFSSLLIDVGRVDLGVDERDFPYLLSLLKEVDTIINPPNRPERDRYEFLFGPLENYEGRRIRRVYLLKKQAELTGKGVASARVDAYHGDNINLANTWIVSLKLNREATRTFASVTGRNIGRRLAIVLDGVVRSAPVIQERIPSGEAMITTGDVNPERARDLAIVIRSGSLPAPVLVIEERSVGPTLGLDAINKGIKSVLIAALLVILFMAFYYKLSGVIADIAIIFNIIFTLAILASLRATLTLPGLAALALTVGMGVDANVLVFERIREELRLGKTIRAAVDTGFQRALVTIIDANLTTVITALVLYLFGTGPIKGFAITLIFGLLINLFTAVFLTKFAIDGLLTKMELKTLPI</sequence>
<keyword evidence="5 9" id="KW-0653">Protein transport</keyword>
<keyword evidence="2 9" id="KW-0813">Transport</keyword>
<comment type="subcellular location">
    <subcellularLocation>
        <location evidence="1 9">Cell membrane</location>
        <topology evidence="1 9">Multi-pass membrane protein</topology>
    </subcellularLocation>
</comment>
<name>A0A7C3UQQ8_UNCW3</name>
<dbReference type="EMBL" id="DTMQ01000048">
    <property type="protein sequence ID" value="HGF00005.1"/>
    <property type="molecule type" value="Genomic_DNA"/>
</dbReference>
<dbReference type="Pfam" id="PF21760">
    <property type="entry name" value="SecD_1st"/>
    <property type="match status" value="1"/>
</dbReference>
<feature type="domain" description="Protein translocase subunit SecDF P1" evidence="11">
    <location>
        <begin position="105"/>
        <end position="161"/>
    </location>
</feature>
<comment type="similarity">
    <text evidence="9">Belongs to the SecD/SecF family. SecD subfamily.</text>
</comment>
<dbReference type="Gene3D" id="3.30.1360.200">
    <property type="match status" value="1"/>
</dbReference>
<dbReference type="InterPro" id="IPR055344">
    <property type="entry name" value="SecD_SecF_C_bact"/>
</dbReference>
<keyword evidence="3 9" id="KW-1003">Cell membrane</keyword>
<dbReference type="InterPro" id="IPR005791">
    <property type="entry name" value="SecD"/>
</dbReference>
<evidence type="ECO:0000259" key="10">
    <source>
        <dbReference type="Pfam" id="PF02355"/>
    </source>
</evidence>
<dbReference type="SUPFAM" id="SSF82866">
    <property type="entry name" value="Multidrug efflux transporter AcrB transmembrane domain"/>
    <property type="match status" value="1"/>
</dbReference>
<dbReference type="InterPro" id="IPR001036">
    <property type="entry name" value="Acrflvin-R"/>
</dbReference>
<dbReference type="InterPro" id="IPR022646">
    <property type="entry name" value="SecD/SecF_CS"/>
</dbReference>
<proteinExistence type="inferred from homology"/>
<keyword evidence="6 9" id="KW-1133">Transmembrane helix</keyword>
<evidence type="ECO:0000256" key="3">
    <source>
        <dbReference type="ARBA" id="ARBA00022475"/>
    </source>
</evidence>
<evidence type="ECO:0000256" key="5">
    <source>
        <dbReference type="ARBA" id="ARBA00022927"/>
    </source>
</evidence>
<feature type="transmembrane region" description="Helical" evidence="9">
    <location>
        <begin position="432"/>
        <end position="453"/>
    </location>
</feature>
<feature type="domain" description="Protein export membrane protein SecD/SecF C-terminal" evidence="10">
    <location>
        <begin position="364"/>
        <end position="526"/>
    </location>
</feature>
<gene>
    <name evidence="9 13" type="primary">secD</name>
    <name evidence="13" type="ORF">ENX07_08070</name>
</gene>
<dbReference type="AlphaFoldDB" id="A0A7C3UQQ8"/>
<evidence type="ECO:0000256" key="6">
    <source>
        <dbReference type="ARBA" id="ARBA00022989"/>
    </source>
</evidence>
<feature type="transmembrane region" description="Helical" evidence="9">
    <location>
        <begin position="474"/>
        <end position="499"/>
    </location>
</feature>
<keyword evidence="8 9" id="KW-0472">Membrane</keyword>
<dbReference type="GO" id="GO:0065002">
    <property type="term" value="P:intracellular protein transmembrane transport"/>
    <property type="evidence" value="ECO:0007669"/>
    <property type="project" value="UniProtKB-UniRule"/>
</dbReference>
<dbReference type="InterPro" id="IPR048634">
    <property type="entry name" value="SecD_SecF_C"/>
</dbReference>
<feature type="transmembrane region" description="Helical" evidence="9">
    <location>
        <begin position="382"/>
        <end position="401"/>
    </location>
</feature>
<accession>A0A7C3UQQ8</accession>
<feature type="transmembrane region" description="Helical" evidence="9">
    <location>
        <begin position="505"/>
        <end position="529"/>
    </location>
</feature>
<evidence type="ECO:0000256" key="4">
    <source>
        <dbReference type="ARBA" id="ARBA00022692"/>
    </source>
</evidence>
<protein>
    <recommendedName>
        <fullName evidence="9">Protein translocase subunit SecD</fullName>
    </recommendedName>
</protein>
<evidence type="ECO:0000256" key="8">
    <source>
        <dbReference type="ARBA" id="ARBA00023136"/>
    </source>
</evidence>
<dbReference type="GO" id="GO:0043952">
    <property type="term" value="P:protein transport by the Sec complex"/>
    <property type="evidence" value="ECO:0007669"/>
    <property type="project" value="UniProtKB-UniRule"/>
</dbReference>
<dbReference type="InterPro" id="IPR048631">
    <property type="entry name" value="SecD_1st"/>
</dbReference>
<keyword evidence="7 9" id="KW-0811">Translocation</keyword>
<dbReference type="Gene3D" id="3.30.70.3220">
    <property type="match status" value="1"/>
</dbReference>
<dbReference type="GO" id="GO:0006605">
    <property type="term" value="P:protein targeting"/>
    <property type="evidence" value="ECO:0007669"/>
    <property type="project" value="UniProtKB-UniRule"/>
</dbReference>